<organism evidence="1">
    <name type="scientific">marine sediment metagenome</name>
    <dbReference type="NCBI Taxonomy" id="412755"/>
    <lineage>
        <taxon>unclassified sequences</taxon>
        <taxon>metagenomes</taxon>
        <taxon>ecological metagenomes</taxon>
    </lineage>
</organism>
<proteinExistence type="predicted"/>
<accession>X1QAF6</accession>
<feature type="non-terminal residue" evidence="1">
    <location>
        <position position="129"/>
    </location>
</feature>
<name>X1QAF6_9ZZZZ</name>
<dbReference type="AlphaFoldDB" id="X1QAF6"/>
<reference evidence="1" key="1">
    <citation type="journal article" date="2014" name="Front. Microbiol.">
        <title>High frequency of phylogenetically diverse reductive dehalogenase-homologous genes in deep subseafloor sedimentary metagenomes.</title>
        <authorList>
            <person name="Kawai M."/>
            <person name="Futagami T."/>
            <person name="Toyoda A."/>
            <person name="Takaki Y."/>
            <person name="Nishi S."/>
            <person name="Hori S."/>
            <person name="Arai W."/>
            <person name="Tsubouchi T."/>
            <person name="Morono Y."/>
            <person name="Uchiyama I."/>
            <person name="Ito T."/>
            <person name="Fujiyama A."/>
            <person name="Inagaki F."/>
            <person name="Takami H."/>
        </authorList>
    </citation>
    <scope>NUCLEOTIDE SEQUENCE</scope>
    <source>
        <strain evidence="1">Expedition CK06-06</strain>
    </source>
</reference>
<sequence length="129" mass="14767">MLSNKFSKIIERKDYRKYPGWNDFYKRVILAIRSSITALEKDDEKKFKEDLGLVRKAINKLSGKLKIYIKDVFRKASVNKASRIYEHGISMEKTASLLGITMFELAEYAGQTGISDVPESKTLGVKSRI</sequence>
<evidence type="ECO:0000313" key="1">
    <source>
        <dbReference type="EMBL" id="GAI40259.1"/>
    </source>
</evidence>
<comment type="caution">
    <text evidence="1">The sequence shown here is derived from an EMBL/GenBank/DDBJ whole genome shotgun (WGS) entry which is preliminary data.</text>
</comment>
<gene>
    <name evidence="1" type="ORF">S06H3_40787</name>
</gene>
<dbReference type="EMBL" id="BARV01025064">
    <property type="protein sequence ID" value="GAI40259.1"/>
    <property type="molecule type" value="Genomic_DNA"/>
</dbReference>
<protein>
    <submittedName>
        <fullName evidence="1">Uncharacterized protein</fullName>
    </submittedName>
</protein>